<feature type="active site" description="Nucleophile" evidence="15">
    <location>
        <position position="267"/>
    </location>
</feature>
<dbReference type="PANTHER" id="PTHR43651">
    <property type="entry name" value="1,4-ALPHA-GLUCAN-BRANCHING ENZYME"/>
    <property type="match status" value="1"/>
</dbReference>
<evidence type="ECO:0000256" key="7">
    <source>
        <dbReference type="ARBA" id="ARBA00022801"/>
    </source>
</evidence>
<evidence type="ECO:0000256" key="13">
    <source>
        <dbReference type="NCBIfam" id="TIGR02402"/>
    </source>
</evidence>
<dbReference type="NCBIfam" id="TIGR02402">
    <property type="entry name" value="trehalose_TreZ"/>
    <property type="match status" value="1"/>
</dbReference>
<dbReference type="SUPFAM" id="SSF51445">
    <property type="entry name" value="(Trans)glycosidases"/>
    <property type="match status" value="1"/>
</dbReference>
<feature type="domain" description="Glycosyl hydrolase family 13 catalytic" evidence="17">
    <location>
        <begin position="120"/>
        <end position="472"/>
    </location>
</feature>
<feature type="active site" description="Proton donor" evidence="15">
    <location>
        <position position="302"/>
    </location>
</feature>
<feature type="site" description="Transition state stabilizer" evidence="16">
    <location>
        <position position="398"/>
    </location>
</feature>
<evidence type="ECO:0000256" key="14">
    <source>
        <dbReference type="PIRNR" id="PIRNR006337"/>
    </source>
</evidence>
<dbReference type="GO" id="GO:0005737">
    <property type="term" value="C:cytoplasm"/>
    <property type="evidence" value="ECO:0007669"/>
    <property type="project" value="UniProtKB-SubCell"/>
</dbReference>
<dbReference type="Gene3D" id="1.10.10.760">
    <property type="entry name" value="E-set domains of sugar-utilizing enzymes"/>
    <property type="match status" value="1"/>
</dbReference>
<keyword evidence="9 14" id="KW-0326">Glycosidase</keyword>
<keyword evidence="7 14" id="KW-0378">Hydrolase</keyword>
<evidence type="ECO:0000256" key="5">
    <source>
        <dbReference type="ARBA" id="ARBA00015938"/>
    </source>
</evidence>
<dbReference type="AlphaFoldDB" id="A0A8I1Y6D0"/>
<dbReference type="Proteomes" id="UP000673383">
    <property type="component" value="Unassembled WGS sequence"/>
</dbReference>
<evidence type="ECO:0000259" key="17">
    <source>
        <dbReference type="SMART" id="SM00642"/>
    </source>
</evidence>
<comment type="pathway">
    <text evidence="2 14">Glycan biosynthesis; trehalose biosynthesis.</text>
</comment>
<dbReference type="InterPro" id="IPR044901">
    <property type="entry name" value="Trehalose_TreZ_E-set_sf"/>
</dbReference>
<comment type="subcellular location">
    <subcellularLocation>
        <location evidence="1 15">Cytoplasm</location>
    </subcellularLocation>
</comment>
<gene>
    <name evidence="18" type="ORF">JOH49_003979</name>
</gene>
<evidence type="ECO:0000256" key="10">
    <source>
        <dbReference type="ARBA" id="ARBA00032057"/>
    </source>
</evidence>
<dbReference type="PANTHER" id="PTHR43651:SF11">
    <property type="entry name" value="MALTO-OLIGOSYLTREHALOSE TREHALOHYDROLASE"/>
    <property type="match status" value="1"/>
</dbReference>
<dbReference type="SUPFAM" id="SSF81296">
    <property type="entry name" value="E set domains"/>
    <property type="match status" value="1"/>
</dbReference>
<evidence type="ECO:0000256" key="12">
    <source>
        <dbReference type="ARBA" id="ARBA00034013"/>
    </source>
</evidence>
<dbReference type="Gene3D" id="2.60.40.10">
    <property type="entry name" value="Immunoglobulins"/>
    <property type="match status" value="1"/>
</dbReference>
<dbReference type="RefSeq" id="WP_311988128.1">
    <property type="nucleotide sequence ID" value="NZ_JAFICZ010000001.1"/>
</dbReference>
<dbReference type="InterPro" id="IPR017853">
    <property type="entry name" value="GH"/>
</dbReference>
<evidence type="ECO:0000256" key="15">
    <source>
        <dbReference type="PIRSR" id="PIRSR006337-1"/>
    </source>
</evidence>
<dbReference type="InterPro" id="IPR012768">
    <property type="entry name" value="Trehalose_TreZ"/>
</dbReference>
<dbReference type="Gene3D" id="3.20.20.80">
    <property type="entry name" value="Glycosidases"/>
    <property type="match status" value="1"/>
</dbReference>
<protein>
    <recommendedName>
        <fullName evidence="5 13">Malto-oligosyltrehalose trehalohydrolase</fullName>
        <shortName evidence="14">MTHase</shortName>
        <ecNumber evidence="4 13">3.2.1.141</ecNumber>
    </recommendedName>
    <alternativeName>
        <fullName evidence="11 14">4-alpha-D-((1-&gt;4)-alpha-D-glucano)trehalose trehalohydrolase</fullName>
    </alternativeName>
    <alternativeName>
        <fullName evidence="10 14">Maltooligosyl trehalose trehalohydrolase</fullName>
    </alternativeName>
</protein>
<dbReference type="CDD" id="cd11325">
    <property type="entry name" value="AmyAc_GTHase"/>
    <property type="match status" value="1"/>
</dbReference>
<proteinExistence type="inferred from homology"/>
<evidence type="ECO:0000256" key="8">
    <source>
        <dbReference type="ARBA" id="ARBA00023277"/>
    </source>
</evidence>
<dbReference type="InterPro" id="IPR014756">
    <property type="entry name" value="Ig_E-set"/>
</dbReference>
<dbReference type="PIRSF" id="PIRSF006337">
    <property type="entry name" value="Trehalose_TreZ"/>
    <property type="match status" value="1"/>
</dbReference>
<comment type="catalytic activity">
    <reaction evidence="12 14">
        <text>hydrolysis of (1-&gt;4)-alpha-D-glucosidic linkage in 4-alpha-D-[(1-&gt;4)-alpha-D-glucanosyl]n trehalose to yield trehalose and (1-&gt;4)-alpha-D-glucan.</text>
        <dbReference type="EC" id="3.2.1.141"/>
    </reaction>
</comment>
<organism evidence="18 19">
    <name type="scientific">Bradyrhizobium elkanii</name>
    <dbReference type="NCBI Taxonomy" id="29448"/>
    <lineage>
        <taxon>Bacteria</taxon>
        <taxon>Pseudomonadati</taxon>
        <taxon>Pseudomonadota</taxon>
        <taxon>Alphaproteobacteria</taxon>
        <taxon>Hyphomicrobiales</taxon>
        <taxon>Nitrobacteraceae</taxon>
        <taxon>Bradyrhizobium</taxon>
    </lineage>
</organism>
<dbReference type="UniPathway" id="UPA00299"/>
<dbReference type="GO" id="GO:0005992">
    <property type="term" value="P:trehalose biosynthetic process"/>
    <property type="evidence" value="ECO:0007669"/>
    <property type="project" value="UniProtKB-UniRule"/>
</dbReference>
<dbReference type="EMBL" id="JAFICZ010000001">
    <property type="protein sequence ID" value="MBP1294226.1"/>
    <property type="molecule type" value="Genomic_DNA"/>
</dbReference>
<sequence length="614" mass="68629">MVAGLGGAEQFRRHGPQVIEKGVWFNLWAPSAGSVELLEVGRGPRRMSRDDDGWYQTLSSAARVGTRYQFRINGDLVVPDPASCFQPEDVDSPSEVIDMAALRDAMLYPGRSWAEAVIYELHVGTFSAEGTYAGVEKKLPYLRDLGITAIELMPLNDVPGRHNWGYDGVLLNAPNARYGRPEDLKRLLHAAHDLDIMVYLDVVYNHFGPQLNYLHSYAGKFFSSRHTTGWGPAVNLEGKEGQFVRQFLIDNALMWLRDYGFDGLRLDAVHALKDESERHFLIELAETVRSQLMGRQVHLMLENEANQAHLLGRPSGRAKLYNAQWGDDFHNSLHVLLTGEDEGYYRAFADKPLAHLARSLAEGFAYQGEIFPLHNKPRGEPSAHLPPDATIFFSQNHDQIGNRALGERLASLVSSQKLIQAMVLLLLNPHIPMLFMGEEAAVTTPFLFFADWQGEAAELTREGRRKEFTHFKAFSTPEMRDQIPDPCDPSTFAASKLDWANIERSAPSREFQRLTQELLAIRCTKIIPRIKEGFVGVKTELIGAHGKTGGINIRWQTGHGLALQIVANFSEQAILRPSLIEGDTLWGNEPSSGHPYLHASDIVACLGQLPRSAH</sequence>
<evidence type="ECO:0000256" key="11">
    <source>
        <dbReference type="ARBA" id="ARBA00033284"/>
    </source>
</evidence>
<keyword evidence="8" id="KW-0119">Carbohydrate metabolism</keyword>
<evidence type="ECO:0000256" key="9">
    <source>
        <dbReference type="ARBA" id="ARBA00023295"/>
    </source>
</evidence>
<evidence type="ECO:0000313" key="19">
    <source>
        <dbReference type="Proteomes" id="UP000673383"/>
    </source>
</evidence>
<evidence type="ECO:0000256" key="1">
    <source>
        <dbReference type="ARBA" id="ARBA00004496"/>
    </source>
</evidence>
<evidence type="ECO:0000256" key="6">
    <source>
        <dbReference type="ARBA" id="ARBA00022490"/>
    </source>
</evidence>
<evidence type="ECO:0000256" key="16">
    <source>
        <dbReference type="PIRSR" id="PIRSR006337-3"/>
    </source>
</evidence>
<evidence type="ECO:0000256" key="3">
    <source>
        <dbReference type="ARBA" id="ARBA00008061"/>
    </source>
</evidence>
<dbReference type="SMART" id="SM00642">
    <property type="entry name" value="Aamy"/>
    <property type="match status" value="1"/>
</dbReference>
<comment type="similarity">
    <text evidence="3 14">Belongs to the glycosyl hydrolase 13 family.</text>
</comment>
<dbReference type="GO" id="GO:0033942">
    <property type="term" value="F:4-alpha-D-(1-&gt;4)-alpha-D-glucanotrehalose trehalohydrolase activity"/>
    <property type="evidence" value="ECO:0007669"/>
    <property type="project" value="UniProtKB-EC"/>
</dbReference>
<dbReference type="CDD" id="cd02853">
    <property type="entry name" value="E_set_MTHase_like_N"/>
    <property type="match status" value="1"/>
</dbReference>
<name>A0A8I1Y6D0_BRAEL</name>
<dbReference type="EC" id="3.2.1.141" evidence="4 13"/>
<dbReference type="Pfam" id="PF00128">
    <property type="entry name" value="Alpha-amylase"/>
    <property type="match status" value="1"/>
</dbReference>
<keyword evidence="6" id="KW-0963">Cytoplasm</keyword>
<evidence type="ECO:0000256" key="2">
    <source>
        <dbReference type="ARBA" id="ARBA00005199"/>
    </source>
</evidence>
<comment type="caution">
    <text evidence="18">The sequence shown here is derived from an EMBL/GenBank/DDBJ whole genome shotgun (WGS) entry which is preliminary data.</text>
</comment>
<reference evidence="18" key="1">
    <citation type="submission" date="2021-02" db="EMBL/GenBank/DDBJ databases">
        <title>Genomic Encyclopedia of Type Strains, Phase IV (KMG-V): Genome sequencing to study the core and pangenomes of soil and plant-associated prokaryotes.</title>
        <authorList>
            <person name="Whitman W."/>
        </authorList>
    </citation>
    <scope>NUCLEOTIDE SEQUENCE</scope>
    <source>
        <strain evidence="18">USDA 406</strain>
    </source>
</reference>
<dbReference type="InterPro" id="IPR013783">
    <property type="entry name" value="Ig-like_fold"/>
</dbReference>
<evidence type="ECO:0000256" key="4">
    <source>
        <dbReference type="ARBA" id="ARBA00012268"/>
    </source>
</evidence>
<evidence type="ECO:0000313" key="18">
    <source>
        <dbReference type="EMBL" id="MBP1294226.1"/>
    </source>
</evidence>
<accession>A0A8I1Y6D0</accession>
<dbReference type="InterPro" id="IPR006047">
    <property type="entry name" value="GH13_cat_dom"/>
</dbReference>